<comment type="caution">
    <text evidence="6">The sequence shown here is derived from an EMBL/GenBank/DDBJ whole genome shotgun (WGS) entry which is preliminary data.</text>
</comment>
<evidence type="ECO:0000256" key="2">
    <source>
        <dbReference type="ARBA" id="ARBA00022763"/>
    </source>
</evidence>
<dbReference type="InterPro" id="IPR041297">
    <property type="entry name" value="Crb2_Tudor"/>
</dbReference>
<feature type="region of interest" description="Disordered" evidence="4">
    <location>
        <begin position="945"/>
        <end position="972"/>
    </location>
</feature>
<feature type="region of interest" description="Disordered" evidence="4">
    <location>
        <begin position="151"/>
        <end position="176"/>
    </location>
</feature>
<feature type="domain" description="BRCT" evidence="5">
    <location>
        <begin position="1187"/>
        <end position="1313"/>
    </location>
</feature>
<organism evidence="6 7">
    <name type="scientific">Basidiobolus ranarum</name>
    <dbReference type="NCBI Taxonomy" id="34480"/>
    <lineage>
        <taxon>Eukaryota</taxon>
        <taxon>Fungi</taxon>
        <taxon>Fungi incertae sedis</taxon>
        <taxon>Zoopagomycota</taxon>
        <taxon>Entomophthoromycotina</taxon>
        <taxon>Basidiobolomycetes</taxon>
        <taxon>Basidiobolales</taxon>
        <taxon>Basidiobolaceae</taxon>
        <taxon>Basidiobolus</taxon>
    </lineage>
</organism>
<keyword evidence="7" id="KW-1185">Reference proteome</keyword>
<dbReference type="PANTHER" id="PTHR15321:SF3">
    <property type="entry name" value="TP53-BINDING PROTEIN 1"/>
    <property type="match status" value="1"/>
</dbReference>
<feature type="region of interest" description="Disordered" evidence="4">
    <location>
        <begin position="1010"/>
        <end position="1040"/>
    </location>
</feature>
<dbReference type="InterPro" id="IPR047250">
    <property type="entry name" value="BRCT_p53bp1-like_rpt2"/>
</dbReference>
<name>A0ABR2W9U9_9FUNG</name>
<feature type="compositionally biased region" description="Basic and acidic residues" evidence="4">
    <location>
        <begin position="1011"/>
        <end position="1026"/>
    </location>
</feature>
<feature type="compositionally biased region" description="Polar residues" evidence="4">
    <location>
        <begin position="707"/>
        <end position="721"/>
    </location>
</feature>
<dbReference type="PANTHER" id="PTHR15321">
    <property type="entry name" value="TUMOR SUPPRESSOR P53-BINDING PROTEIN 1"/>
    <property type="match status" value="1"/>
</dbReference>
<feature type="compositionally biased region" description="Polar residues" evidence="4">
    <location>
        <begin position="733"/>
        <end position="750"/>
    </location>
</feature>
<evidence type="ECO:0000313" key="6">
    <source>
        <dbReference type="EMBL" id="KAK9728171.1"/>
    </source>
</evidence>
<accession>A0ABR2W9U9</accession>
<dbReference type="InterPro" id="IPR001357">
    <property type="entry name" value="BRCT_dom"/>
</dbReference>
<feature type="region of interest" description="Disordered" evidence="4">
    <location>
        <begin position="377"/>
        <end position="470"/>
    </location>
</feature>
<dbReference type="Proteomes" id="UP001479436">
    <property type="component" value="Unassembled WGS sequence"/>
</dbReference>
<feature type="region of interest" description="Disordered" evidence="4">
    <location>
        <begin position="200"/>
        <end position="240"/>
    </location>
</feature>
<dbReference type="CDD" id="cd17724">
    <property type="entry name" value="BRCT_p53bp1_rpt2"/>
    <property type="match status" value="1"/>
</dbReference>
<dbReference type="Pfam" id="PF18115">
    <property type="entry name" value="Tudor_3"/>
    <property type="match status" value="1"/>
</dbReference>
<feature type="compositionally biased region" description="Polar residues" evidence="4">
    <location>
        <begin position="151"/>
        <end position="172"/>
    </location>
</feature>
<sequence>MAKPRRFSFDSPLVESSVAPGKVDITPRLFPVSKRNHFRSQPEREDVTNLFKYQRISVTPSSLDEDSFDISEIESSMKPFPSSETVNLKVEKKNTRSFSGKSKLLNIEQTTRNHDFSIPESNDSAENKDIIQQTVMNSISSFENDTIEPTYQPLSGTNRGFPTRLFNHSGSGTPVMEKFQRGSFESISDTMSDQSLIHSTPKNASLELIPDSHSEPKRKQERSMEMTPPSNNNSLTPSREDGVIVSETPESVASPNNSELSPCPNRLICQDTIAPSPANLSKNEIASLEWDVSRETGISNRIKLKGTKQAIINPSMSPSQIVTNTCMKKFIFNGDQTTVTQKKPTPSRLLRKLYRKSGGRELFRSELKHRFNIHTLKGKKAGNTRNPSKLNESDIDQQVTFNPPKATQPIFSSENISEKAVEQVNTKQEFQEPHLSNKPWIDSTNLKEDNQSTLQLEESNSKEAEEQMEYQVELQYTISQDPDTSISELAEEHSTSREQDTNRTPLKNILVGSDNPSIDFESKSSQQNDNSQRSQVNDRKLASQITIEIQPDASPLHGSDKDKTDSNNQPILELVRNQTDHREPSINRKSPNTTTSTLKLTEIPIPILPNPPQKFKGKLPNSLGNSASDLGKECSIQDFSFESSSISSADHIIDFVAPSSVLVDHEMEKNEMGSVHASALVESTMSTPASHLNNSNKDAPNVPSGEFTESSFENDTSSASWLDTKDYPKESSGRQSVNSLPPKSSQSSKNASRELGVVYVKAPSSNPSVEIVCSSQGGKGSPLVSKVQDSEQSEFKKPLSPLKSHQMTSISSTPNNNCEILGKDIVPDSCEDINHESIKMLLPVDRQIGKTSSKRSRENEENTNRPCKKGKSEDTKRRLVKMDLNTSITLQEDRCLKATVHEALYSSCPSNSKRSTKRMALITPSPTQVPITDIKTKYKSVCDDSLVTPPSSTTSSITQPNDGSNEKAIPSKRTTRHTQLCHQCKGPCTNGSQTLCDSCETVNSIPRIKSAKTESKKGNRKDKEPLIKSSSSPEGRTGSYPVSYQVDNRVWAKWDGDSHFYSATIVAEADTSKYMVKFDDGDEGICEIACLRPLVLLKDTSIFAVRTKRHMFEAKVISSATELVEEYEVEFVDQSHEKRLIQTKDIIMNDHMLTLLDQNVIHWERFHSFMNNHAVEKESGSVDSEVTENGIFKGLGFLITNIRTNNSEERKCGGDEAIEGRFMDDFDRNKIVSIIKHHEGIVISDFSDIYNGRERIPFKSASDIKDIFVIASSSKRTKKYLMALALGIPRVSSVWVAECARQKQLLNYQSYQLCNGWSRELNAFASSVPTGHSDGLFKQLTLYINGSNTFRSDWESTLEAGGATILSKKCLTNHSVNLAKPILCDYVINEKAPSSKFLETVRRRLRCQNYSNITASGTRTQTRTTSITISNEVDQDIYPKLISAEWAVQCLINQRLTDWNRHEAYTKWEKEK</sequence>
<dbReference type="Gene3D" id="3.40.50.10190">
    <property type="entry name" value="BRCT domain"/>
    <property type="match status" value="2"/>
</dbReference>
<keyword evidence="3" id="KW-0539">Nucleus</keyword>
<feature type="compositionally biased region" description="Polar residues" evidence="4">
    <location>
        <begin position="803"/>
        <end position="816"/>
    </location>
</feature>
<feature type="compositionally biased region" description="Polar residues" evidence="4">
    <location>
        <begin position="228"/>
        <end position="237"/>
    </location>
</feature>
<feature type="compositionally biased region" description="Low complexity" evidence="4">
    <location>
        <begin position="948"/>
        <end position="958"/>
    </location>
</feature>
<feature type="compositionally biased region" description="Polar residues" evidence="4">
    <location>
        <begin position="687"/>
        <end position="698"/>
    </location>
</feature>
<comment type="subcellular location">
    <subcellularLocation>
        <location evidence="1">Nucleus</location>
    </subcellularLocation>
</comment>
<feature type="compositionally biased region" description="Low complexity" evidence="4">
    <location>
        <begin position="523"/>
        <end position="535"/>
    </location>
</feature>
<dbReference type="EMBL" id="JASJQH010006903">
    <property type="protein sequence ID" value="KAK9728171.1"/>
    <property type="molecule type" value="Genomic_DNA"/>
</dbReference>
<evidence type="ECO:0000313" key="7">
    <source>
        <dbReference type="Proteomes" id="UP001479436"/>
    </source>
</evidence>
<feature type="region of interest" description="Disordered" evidence="4">
    <location>
        <begin position="485"/>
        <end position="595"/>
    </location>
</feature>
<keyword evidence="2" id="KW-0227">DNA damage</keyword>
<dbReference type="InterPro" id="IPR047249">
    <property type="entry name" value="BRCT_p53bp1-like_rpt1"/>
</dbReference>
<feature type="region of interest" description="Disordered" evidence="4">
    <location>
        <begin position="768"/>
        <end position="816"/>
    </location>
</feature>
<dbReference type="Gene3D" id="2.30.30.140">
    <property type="match status" value="1"/>
</dbReference>
<dbReference type="InterPro" id="IPR036420">
    <property type="entry name" value="BRCT_dom_sf"/>
</dbReference>
<proteinExistence type="predicted"/>
<feature type="domain" description="BRCT" evidence="5">
    <location>
        <begin position="1332"/>
        <end position="1464"/>
    </location>
</feature>
<evidence type="ECO:0000256" key="4">
    <source>
        <dbReference type="SAM" id="MobiDB-lite"/>
    </source>
</evidence>
<feature type="region of interest" description="Disordered" evidence="4">
    <location>
        <begin position="847"/>
        <end position="874"/>
    </location>
</feature>
<protein>
    <recommendedName>
        <fullName evidence="5">BRCT domain-containing protein</fullName>
    </recommendedName>
</protein>
<feature type="compositionally biased region" description="Basic and acidic residues" evidence="4">
    <location>
        <begin position="723"/>
        <end position="732"/>
    </location>
</feature>
<dbReference type="Pfam" id="PF00533">
    <property type="entry name" value="BRCT"/>
    <property type="match status" value="1"/>
</dbReference>
<evidence type="ECO:0000256" key="3">
    <source>
        <dbReference type="ARBA" id="ARBA00023242"/>
    </source>
</evidence>
<feature type="compositionally biased region" description="Polar residues" evidence="4">
    <location>
        <begin position="1028"/>
        <end position="1040"/>
    </location>
</feature>
<evidence type="ECO:0000259" key="5">
    <source>
        <dbReference type="PROSITE" id="PS50172"/>
    </source>
</evidence>
<evidence type="ECO:0000256" key="1">
    <source>
        <dbReference type="ARBA" id="ARBA00004123"/>
    </source>
</evidence>
<dbReference type="CDD" id="cd17745">
    <property type="entry name" value="BRCT_p53bp1_rpt1"/>
    <property type="match status" value="1"/>
</dbReference>
<dbReference type="SMART" id="SM00292">
    <property type="entry name" value="BRCT"/>
    <property type="match status" value="2"/>
</dbReference>
<reference evidence="6 7" key="1">
    <citation type="submission" date="2023-04" db="EMBL/GenBank/DDBJ databases">
        <title>Genome of Basidiobolus ranarum AG-B5.</title>
        <authorList>
            <person name="Stajich J.E."/>
            <person name="Carter-House D."/>
            <person name="Gryganskyi A."/>
        </authorList>
    </citation>
    <scope>NUCLEOTIDE SEQUENCE [LARGE SCALE GENOMIC DNA]</scope>
    <source>
        <strain evidence="6 7">AG-B5</strain>
    </source>
</reference>
<dbReference type="PROSITE" id="PS50172">
    <property type="entry name" value="BRCT"/>
    <property type="match status" value="2"/>
</dbReference>
<feature type="compositionally biased region" description="Polar residues" evidence="4">
    <location>
        <begin position="383"/>
        <end position="401"/>
    </location>
</feature>
<dbReference type="CDD" id="cd04508">
    <property type="entry name" value="Tudor_SF"/>
    <property type="match status" value="1"/>
</dbReference>
<feature type="region of interest" description="Disordered" evidence="4">
    <location>
        <begin position="687"/>
        <end position="752"/>
    </location>
</feature>
<feature type="compositionally biased region" description="Basic and acidic residues" evidence="4">
    <location>
        <begin position="210"/>
        <end position="224"/>
    </location>
</feature>
<feature type="compositionally biased region" description="Basic and acidic residues" evidence="4">
    <location>
        <begin position="490"/>
        <end position="501"/>
    </location>
</feature>
<dbReference type="SUPFAM" id="SSF52113">
    <property type="entry name" value="BRCT domain"/>
    <property type="match status" value="1"/>
</dbReference>
<dbReference type="SUPFAM" id="SSF63748">
    <property type="entry name" value="Tudor/PWWP/MBT"/>
    <property type="match status" value="1"/>
</dbReference>
<dbReference type="InterPro" id="IPR047252">
    <property type="entry name" value="TP53BP1-like"/>
</dbReference>
<gene>
    <name evidence="6" type="ORF">K7432_001282</name>
</gene>